<keyword evidence="2" id="KW-0479">Metal-binding</keyword>
<keyword evidence="7" id="KW-1133">Transmembrane helix</keyword>
<accession>A0ABR2UU78</accession>
<dbReference type="InterPro" id="IPR051156">
    <property type="entry name" value="Mito/Outer_Membr_Metalloprot"/>
</dbReference>
<keyword evidence="3 6" id="KW-0378">Hydrolase</keyword>
<evidence type="ECO:0000256" key="5">
    <source>
        <dbReference type="ARBA" id="ARBA00023049"/>
    </source>
</evidence>
<dbReference type="Pfam" id="PF01435">
    <property type="entry name" value="Peptidase_M48"/>
    <property type="match status" value="1"/>
</dbReference>
<comment type="cofactor">
    <cofactor evidence="6">
        <name>Zn(2+)</name>
        <dbReference type="ChEBI" id="CHEBI:29105"/>
    </cofactor>
    <text evidence="6">Binds 1 zinc ion per subunit.</text>
</comment>
<keyword evidence="4 6" id="KW-0862">Zinc</keyword>
<comment type="similarity">
    <text evidence="6">Belongs to the peptidase M48 family.</text>
</comment>
<evidence type="ECO:0000256" key="2">
    <source>
        <dbReference type="ARBA" id="ARBA00022723"/>
    </source>
</evidence>
<organism evidence="9 10">
    <name type="scientific">Seiridium unicorne</name>
    <dbReference type="NCBI Taxonomy" id="138068"/>
    <lineage>
        <taxon>Eukaryota</taxon>
        <taxon>Fungi</taxon>
        <taxon>Dikarya</taxon>
        <taxon>Ascomycota</taxon>
        <taxon>Pezizomycotina</taxon>
        <taxon>Sordariomycetes</taxon>
        <taxon>Xylariomycetidae</taxon>
        <taxon>Amphisphaeriales</taxon>
        <taxon>Sporocadaceae</taxon>
        <taxon>Seiridium</taxon>
    </lineage>
</organism>
<keyword evidence="10" id="KW-1185">Reference proteome</keyword>
<evidence type="ECO:0000313" key="9">
    <source>
        <dbReference type="EMBL" id="KAK9417951.1"/>
    </source>
</evidence>
<keyword evidence="1 6" id="KW-0645">Protease</keyword>
<feature type="transmembrane region" description="Helical" evidence="7">
    <location>
        <begin position="99"/>
        <end position="116"/>
    </location>
</feature>
<evidence type="ECO:0000313" key="10">
    <source>
        <dbReference type="Proteomes" id="UP001408356"/>
    </source>
</evidence>
<evidence type="ECO:0000256" key="7">
    <source>
        <dbReference type="SAM" id="Phobius"/>
    </source>
</evidence>
<keyword evidence="7" id="KW-0472">Membrane</keyword>
<dbReference type="Proteomes" id="UP001408356">
    <property type="component" value="Unassembled WGS sequence"/>
</dbReference>
<evidence type="ECO:0000256" key="3">
    <source>
        <dbReference type="ARBA" id="ARBA00022801"/>
    </source>
</evidence>
<feature type="transmembrane region" description="Helical" evidence="7">
    <location>
        <begin position="251"/>
        <end position="282"/>
    </location>
</feature>
<proteinExistence type="inferred from homology"/>
<comment type="caution">
    <text evidence="9">The sequence shown here is derived from an EMBL/GenBank/DDBJ whole genome shotgun (WGS) entry which is preliminary data.</text>
</comment>
<evidence type="ECO:0000256" key="6">
    <source>
        <dbReference type="RuleBase" id="RU003983"/>
    </source>
</evidence>
<name>A0ABR2UU78_9PEZI</name>
<gene>
    <name evidence="9" type="ORF">SUNI508_08599</name>
</gene>
<dbReference type="EMBL" id="JARVKF010000395">
    <property type="protein sequence ID" value="KAK9417951.1"/>
    <property type="molecule type" value="Genomic_DNA"/>
</dbReference>
<evidence type="ECO:0000259" key="8">
    <source>
        <dbReference type="Pfam" id="PF01435"/>
    </source>
</evidence>
<dbReference type="Gene3D" id="3.30.2010.10">
    <property type="entry name" value="Metalloproteases ('zincins'), catalytic domain"/>
    <property type="match status" value="1"/>
</dbReference>
<sequence length="381" mass="42868">MASLAKLEPMLSRAFGTARTSPLSTTPSSSILLQTRRPLPIPRTAHFLVCRRTQPPRPFSHTARRQWQRHDPREQLRNAKPLFTSGGVRRFVRSPSTHTVIAVAVLGAVVFYFANVQTVPVSGRRRFNCYSPSTVEAVSEQQYKRIIYDVERQGGRFLSDWDPRTQMVKRVMRRLIPVSGMEDAAWEVRVIDDPNQANAFVLPGGKVFVFSGIIPIARNEDGLAAVLGHEIAHNLAEHIGERMSGQIGVNILLGSVVLLTALWGGALLATQFFGGSLLDLLFSRPMGRRQESEADYIGLMMAAEACYDPEAALTFWQRMEAHSQGSPPEWMSTHPSNHNRIEKIKEWLPKAMEKRLESDCRGTANWADMFRKAMDQGYRLE</sequence>
<protein>
    <submittedName>
        <fullName evidence="9">Peptidase family M48-domain-containing protein</fullName>
    </submittedName>
</protein>
<dbReference type="CDD" id="cd07331">
    <property type="entry name" value="M48C_Oma1_like"/>
    <property type="match status" value="1"/>
</dbReference>
<feature type="domain" description="Peptidase M48" evidence="8">
    <location>
        <begin position="164"/>
        <end position="347"/>
    </location>
</feature>
<evidence type="ECO:0000256" key="4">
    <source>
        <dbReference type="ARBA" id="ARBA00022833"/>
    </source>
</evidence>
<dbReference type="PANTHER" id="PTHR22726">
    <property type="entry name" value="METALLOENDOPEPTIDASE OMA1"/>
    <property type="match status" value="1"/>
</dbReference>
<keyword evidence="5 6" id="KW-0482">Metalloprotease</keyword>
<dbReference type="PANTHER" id="PTHR22726:SF1">
    <property type="entry name" value="METALLOENDOPEPTIDASE OMA1, MITOCHONDRIAL"/>
    <property type="match status" value="1"/>
</dbReference>
<keyword evidence="7" id="KW-0812">Transmembrane</keyword>
<reference evidence="9 10" key="1">
    <citation type="journal article" date="2024" name="J. Plant Pathol.">
        <title>Sequence and assembly of the genome of Seiridium unicorne, isolate CBS 538.82, causal agent of cypress canker disease.</title>
        <authorList>
            <person name="Scali E."/>
            <person name="Rocca G.D."/>
            <person name="Danti R."/>
            <person name="Garbelotto M."/>
            <person name="Barberini S."/>
            <person name="Baroncelli R."/>
            <person name="Emiliani G."/>
        </authorList>
    </citation>
    <scope>NUCLEOTIDE SEQUENCE [LARGE SCALE GENOMIC DNA]</scope>
    <source>
        <strain evidence="9 10">BM-138-508</strain>
    </source>
</reference>
<evidence type="ECO:0000256" key="1">
    <source>
        <dbReference type="ARBA" id="ARBA00022670"/>
    </source>
</evidence>
<dbReference type="InterPro" id="IPR001915">
    <property type="entry name" value="Peptidase_M48"/>
</dbReference>